<dbReference type="AlphaFoldDB" id="A0A6A4I6Q2"/>
<keyword evidence="3" id="KW-1185">Reference proteome</keyword>
<gene>
    <name evidence="2" type="ORF">BT96DRAFT_1016272</name>
</gene>
<evidence type="ECO:0000313" key="3">
    <source>
        <dbReference type="Proteomes" id="UP000799118"/>
    </source>
</evidence>
<sequence length="455" mass="51608">MAQYLKSRIEDHIQLEPIDSYFLRNRLSEAEALVQTFESRIDKLRAQISQLTSQKDAKLVEIASLRNVLAPVRRIPLEILTEIFEVSCHVSQEFEMVAHMLILTSVCVAWRKAAHATPRLWSKLYIAVKEQTLGSDFGWIKDWITRCRRLPLDLCLDFEVEFLARSNQRKGGEQSNQRERGEQLLEYILGRFCHKLRFLGMTGCPSSFLPILNLSPSSSLSSLEEVSLSFIEDDDDTIEELIEFFPLKVNMLLTAPNLRQVEINCLSSLTLFALPAAQLTSLIVYNDDDDEADWDPALCVDLLSRCKNLVSLEITPQSHSLGFSTNLSACLPVLTSLDVACFSATNILRCLTTPLLERLSLSYDGRDMDRLVMEMAQFQQRSATALLSLVFYPPAVYIEPKIITEKVIEILSIFPTISSLEIHPTFNVDPLIELLTWTESHHILPNLIKSCIGEV</sequence>
<proteinExistence type="predicted"/>
<reference evidence="2" key="1">
    <citation type="journal article" date="2019" name="Environ. Microbiol.">
        <title>Fungal ecological strategies reflected in gene transcription - a case study of two litter decomposers.</title>
        <authorList>
            <person name="Barbi F."/>
            <person name="Kohler A."/>
            <person name="Barry K."/>
            <person name="Baskaran P."/>
            <person name="Daum C."/>
            <person name="Fauchery L."/>
            <person name="Ihrmark K."/>
            <person name="Kuo A."/>
            <person name="LaButti K."/>
            <person name="Lipzen A."/>
            <person name="Morin E."/>
            <person name="Grigoriev I.V."/>
            <person name="Henrissat B."/>
            <person name="Lindahl B."/>
            <person name="Martin F."/>
        </authorList>
    </citation>
    <scope>NUCLEOTIDE SEQUENCE</scope>
    <source>
        <strain evidence="2">JB14</strain>
    </source>
</reference>
<accession>A0A6A4I6Q2</accession>
<dbReference type="OrthoDB" id="2844577at2759"/>
<protein>
    <submittedName>
        <fullName evidence="2">Uncharacterized protein</fullName>
    </submittedName>
</protein>
<dbReference type="Proteomes" id="UP000799118">
    <property type="component" value="Unassembled WGS sequence"/>
</dbReference>
<dbReference type="EMBL" id="ML769416">
    <property type="protein sequence ID" value="KAE9404445.1"/>
    <property type="molecule type" value="Genomic_DNA"/>
</dbReference>
<keyword evidence="1" id="KW-0175">Coiled coil</keyword>
<feature type="coiled-coil region" evidence="1">
    <location>
        <begin position="27"/>
        <end position="61"/>
    </location>
</feature>
<name>A0A6A4I6Q2_9AGAR</name>
<organism evidence="2 3">
    <name type="scientific">Gymnopus androsaceus JB14</name>
    <dbReference type="NCBI Taxonomy" id="1447944"/>
    <lineage>
        <taxon>Eukaryota</taxon>
        <taxon>Fungi</taxon>
        <taxon>Dikarya</taxon>
        <taxon>Basidiomycota</taxon>
        <taxon>Agaricomycotina</taxon>
        <taxon>Agaricomycetes</taxon>
        <taxon>Agaricomycetidae</taxon>
        <taxon>Agaricales</taxon>
        <taxon>Marasmiineae</taxon>
        <taxon>Omphalotaceae</taxon>
        <taxon>Gymnopus</taxon>
    </lineage>
</organism>
<evidence type="ECO:0000256" key="1">
    <source>
        <dbReference type="SAM" id="Coils"/>
    </source>
</evidence>
<dbReference type="SUPFAM" id="SSF52047">
    <property type="entry name" value="RNI-like"/>
    <property type="match status" value="1"/>
</dbReference>
<evidence type="ECO:0000313" key="2">
    <source>
        <dbReference type="EMBL" id="KAE9404445.1"/>
    </source>
</evidence>